<dbReference type="AlphaFoldDB" id="A0A644TXD2"/>
<reference evidence="1" key="1">
    <citation type="submission" date="2019-08" db="EMBL/GenBank/DDBJ databases">
        <authorList>
            <person name="Kucharzyk K."/>
            <person name="Murdoch R.W."/>
            <person name="Higgins S."/>
            <person name="Loffler F."/>
        </authorList>
    </citation>
    <scope>NUCLEOTIDE SEQUENCE</scope>
</reference>
<accession>A0A644TXD2</accession>
<protein>
    <submittedName>
        <fullName evidence="1">Uncharacterized protein</fullName>
    </submittedName>
</protein>
<sequence>MISGRKPGFFKSAGDLRLRRFSSAEQVRVAKTVGTPEVCYAVSSDIFGKNALEPFFCFSTEDAGERDVTGCHQVIDVPFRFSVLFMIEPDVPFDPRKPAGAKRRTCIQIPAFFEFPGSKCADRDGARLNAFKDQTVDSFIHTVVQNASTKGHGVLHPSRPAYHVRAKASSPEVLRAGRSS</sequence>
<proteinExistence type="predicted"/>
<gene>
    <name evidence="1" type="ORF">SDC9_17423</name>
</gene>
<name>A0A644TXD2_9ZZZZ</name>
<comment type="caution">
    <text evidence="1">The sequence shown here is derived from an EMBL/GenBank/DDBJ whole genome shotgun (WGS) entry which is preliminary data.</text>
</comment>
<evidence type="ECO:0000313" key="1">
    <source>
        <dbReference type="EMBL" id="MPL71646.1"/>
    </source>
</evidence>
<dbReference type="EMBL" id="VSSQ01000060">
    <property type="protein sequence ID" value="MPL71646.1"/>
    <property type="molecule type" value="Genomic_DNA"/>
</dbReference>
<organism evidence="1">
    <name type="scientific">bioreactor metagenome</name>
    <dbReference type="NCBI Taxonomy" id="1076179"/>
    <lineage>
        <taxon>unclassified sequences</taxon>
        <taxon>metagenomes</taxon>
        <taxon>ecological metagenomes</taxon>
    </lineage>
</organism>